<proteinExistence type="predicted"/>
<protein>
    <submittedName>
        <fullName evidence="1">Uncharacterized protein</fullName>
    </submittedName>
</protein>
<sequence length="400" mass="42075">MTRFTLTTFSLLLALAKGSMAQGDPEALTDLNRNQPTKSWTQWQPKATYPIEQIPDQYMGSNRIESGEGGQPGGEPQSGYNTCASNAWNQQSKCQTAWVNSLEDFCIWGPDELGTVGETERQGVAYCTTDKHGTRLIPDGTITGAHFVKTDEYVQVTGVGDFTNINIPFGDDGGEFDPHGADDLGNPIGGVLYTTANPATNGRPFFVSEWTNFMSYNQFCIRACWGPNAARRCEHIYDVMGCRWNLPANYSPDVFESCDGDVGLFQGIYGASTFRQGDPVTPEAHPAPPSSQCTSVTTISHGLLAASASVATSTSSSSSASMTESTLTMTSSRSTATNAPTGTASSSNSSPSAGSGSGNGSGSSSNSNQNSGSSNGSSSNLAVPFSLALVSMMGAFLSML</sequence>
<accession>A0ACD0NRP9</accession>
<gene>
    <name evidence="1" type="ORF">IE53DRAFT_389271</name>
</gene>
<dbReference type="EMBL" id="KZ820188">
    <property type="protein sequence ID" value="PWN48520.1"/>
    <property type="molecule type" value="Genomic_DNA"/>
</dbReference>
<evidence type="ECO:0000313" key="2">
    <source>
        <dbReference type="Proteomes" id="UP000245626"/>
    </source>
</evidence>
<evidence type="ECO:0000313" key="1">
    <source>
        <dbReference type="EMBL" id="PWN48520.1"/>
    </source>
</evidence>
<keyword evidence="2" id="KW-1185">Reference proteome</keyword>
<organism evidence="1 2">
    <name type="scientific">Violaceomyces palustris</name>
    <dbReference type="NCBI Taxonomy" id="1673888"/>
    <lineage>
        <taxon>Eukaryota</taxon>
        <taxon>Fungi</taxon>
        <taxon>Dikarya</taxon>
        <taxon>Basidiomycota</taxon>
        <taxon>Ustilaginomycotina</taxon>
        <taxon>Ustilaginomycetes</taxon>
        <taxon>Violaceomycetales</taxon>
        <taxon>Violaceomycetaceae</taxon>
        <taxon>Violaceomyces</taxon>
    </lineage>
</organism>
<reference evidence="1 2" key="1">
    <citation type="journal article" date="2018" name="Mol. Biol. Evol.">
        <title>Broad Genomic Sampling Reveals a Smut Pathogenic Ancestry of the Fungal Clade Ustilaginomycotina.</title>
        <authorList>
            <person name="Kijpornyongpan T."/>
            <person name="Mondo S.J."/>
            <person name="Barry K."/>
            <person name="Sandor L."/>
            <person name="Lee J."/>
            <person name="Lipzen A."/>
            <person name="Pangilinan J."/>
            <person name="LaButti K."/>
            <person name="Hainaut M."/>
            <person name="Henrissat B."/>
            <person name="Grigoriev I.V."/>
            <person name="Spatafora J.W."/>
            <person name="Aime M.C."/>
        </authorList>
    </citation>
    <scope>NUCLEOTIDE SEQUENCE [LARGE SCALE GENOMIC DNA]</scope>
    <source>
        <strain evidence="1 2">SA 807</strain>
    </source>
</reference>
<name>A0ACD0NRP9_9BASI</name>
<dbReference type="Proteomes" id="UP000245626">
    <property type="component" value="Unassembled WGS sequence"/>
</dbReference>